<comment type="caution">
    <text evidence="7">The sequence shown here is derived from an EMBL/GenBank/DDBJ whole genome shotgun (WGS) entry which is preliminary data.</text>
</comment>
<dbReference type="Proteomes" id="UP001642464">
    <property type="component" value="Unassembled WGS sequence"/>
</dbReference>
<dbReference type="Gene3D" id="3.20.20.210">
    <property type="match status" value="1"/>
</dbReference>
<dbReference type="SUPFAM" id="SSF53901">
    <property type="entry name" value="Thiolase-like"/>
    <property type="match status" value="1"/>
</dbReference>
<keyword evidence="2" id="KW-0597">Phosphoprotein</keyword>
<dbReference type="InterPro" id="IPR006162">
    <property type="entry name" value="Ppantetheine_attach_site"/>
</dbReference>
<evidence type="ECO:0000313" key="7">
    <source>
        <dbReference type="EMBL" id="CAK9052291.1"/>
    </source>
</evidence>
<evidence type="ECO:0000256" key="2">
    <source>
        <dbReference type="ARBA" id="ARBA00022553"/>
    </source>
</evidence>
<dbReference type="InterPro" id="IPR038071">
    <property type="entry name" value="UROD/MetE-like_sf"/>
</dbReference>
<dbReference type="Gene3D" id="1.10.1200.10">
    <property type="entry name" value="ACP-like"/>
    <property type="match status" value="1"/>
</dbReference>
<dbReference type="SMART" id="SM00825">
    <property type="entry name" value="PKS_KS"/>
    <property type="match status" value="1"/>
</dbReference>
<evidence type="ECO:0008006" key="9">
    <source>
        <dbReference type="Google" id="ProtNLM"/>
    </source>
</evidence>
<keyword evidence="8" id="KW-1185">Reference proteome</keyword>
<dbReference type="Gene3D" id="3.40.47.10">
    <property type="match status" value="1"/>
</dbReference>
<dbReference type="SMART" id="SM00823">
    <property type="entry name" value="PKS_PP"/>
    <property type="match status" value="1"/>
</dbReference>
<dbReference type="PROSITE" id="PS00606">
    <property type="entry name" value="KS3_1"/>
    <property type="match status" value="1"/>
</dbReference>
<evidence type="ECO:0000259" key="5">
    <source>
        <dbReference type="PROSITE" id="PS50075"/>
    </source>
</evidence>
<dbReference type="Pfam" id="PF00698">
    <property type="entry name" value="Acyl_transf_1"/>
    <property type="match status" value="1"/>
</dbReference>
<dbReference type="SUPFAM" id="SSF52151">
    <property type="entry name" value="FabD/lysophospholipase-like"/>
    <property type="match status" value="1"/>
</dbReference>
<dbReference type="InterPro" id="IPR036736">
    <property type="entry name" value="ACP-like_sf"/>
</dbReference>
<dbReference type="InterPro" id="IPR001227">
    <property type="entry name" value="Ac_transferase_dom_sf"/>
</dbReference>
<evidence type="ECO:0000256" key="4">
    <source>
        <dbReference type="SAM" id="MobiDB-lite"/>
    </source>
</evidence>
<dbReference type="InterPro" id="IPR018201">
    <property type="entry name" value="Ketoacyl_synth_AS"/>
</dbReference>
<feature type="domain" description="Carrier" evidence="5">
    <location>
        <begin position="870"/>
        <end position="948"/>
    </location>
</feature>
<keyword evidence="1" id="KW-0596">Phosphopantetheine</keyword>
<dbReference type="PROSITE" id="PS00012">
    <property type="entry name" value="PHOSPHOPANTETHEINE"/>
    <property type="match status" value="1"/>
</dbReference>
<dbReference type="PANTHER" id="PTHR43775:SF37">
    <property type="entry name" value="SI:DKEY-61P9.11"/>
    <property type="match status" value="1"/>
</dbReference>
<dbReference type="PROSITE" id="PS50075">
    <property type="entry name" value="CARRIER"/>
    <property type="match status" value="1"/>
</dbReference>
<name>A0ABP0MLF6_9DINO</name>
<proteinExistence type="predicted"/>
<dbReference type="PROSITE" id="PS52004">
    <property type="entry name" value="KS3_2"/>
    <property type="match status" value="1"/>
</dbReference>
<dbReference type="SMART" id="SM00827">
    <property type="entry name" value="PKS_AT"/>
    <property type="match status" value="1"/>
</dbReference>
<keyword evidence="3" id="KW-0808">Transferase</keyword>
<dbReference type="EMBL" id="CAXAMM010022592">
    <property type="protein sequence ID" value="CAK9052291.1"/>
    <property type="molecule type" value="Genomic_DNA"/>
</dbReference>
<dbReference type="InterPro" id="IPR050091">
    <property type="entry name" value="PKS_NRPS_Biosynth_Enz"/>
</dbReference>
<dbReference type="InterPro" id="IPR020806">
    <property type="entry name" value="PKS_PP-bd"/>
</dbReference>
<protein>
    <recommendedName>
        <fullName evidence="9">Polyketide synthase</fullName>
    </recommendedName>
</protein>
<dbReference type="SUPFAM" id="SSF47336">
    <property type="entry name" value="ACP-like"/>
    <property type="match status" value="1"/>
</dbReference>
<dbReference type="InterPro" id="IPR016039">
    <property type="entry name" value="Thiolase-like"/>
</dbReference>
<dbReference type="InterPro" id="IPR016035">
    <property type="entry name" value="Acyl_Trfase/lysoPLipase"/>
</dbReference>
<dbReference type="InterPro" id="IPR014031">
    <property type="entry name" value="Ketoacyl_synth_C"/>
</dbReference>
<dbReference type="InterPro" id="IPR020841">
    <property type="entry name" value="PKS_Beta-ketoAc_synthase_dom"/>
</dbReference>
<feature type="region of interest" description="Disordered" evidence="4">
    <location>
        <begin position="807"/>
        <end position="832"/>
    </location>
</feature>
<feature type="region of interest" description="Disordered" evidence="4">
    <location>
        <begin position="1364"/>
        <end position="1383"/>
    </location>
</feature>
<dbReference type="CDD" id="cd00833">
    <property type="entry name" value="PKS"/>
    <property type="match status" value="1"/>
</dbReference>
<dbReference type="InterPro" id="IPR014043">
    <property type="entry name" value="Acyl_transferase_dom"/>
</dbReference>
<evidence type="ECO:0000256" key="3">
    <source>
        <dbReference type="ARBA" id="ARBA00022679"/>
    </source>
</evidence>
<evidence type="ECO:0000259" key="6">
    <source>
        <dbReference type="PROSITE" id="PS52004"/>
    </source>
</evidence>
<dbReference type="Gene3D" id="3.40.366.10">
    <property type="entry name" value="Malonyl-Coenzyme A Acyl Carrier Protein, domain 2"/>
    <property type="match status" value="1"/>
</dbReference>
<accession>A0ABP0MLF6</accession>
<dbReference type="InterPro" id="IPR014030">
    <property type="entry name" value="Ketoacyl_synth_N"/>
</dbReference>
<reference evidence="7 8" key="1">
    <citation type="submission" date="2024-02" db="EMBL/GenBank/DDBJ databases">
        <authorList>
            <person name="Chen Y."/>
            <person name="Shah S."/>
            <person name="Dougan E. K."/>
            <person name="Thang M."/>
            <person name="Chan C."/>
        </authorList>
    </citation>
    <scope>NUCLEOTIDE SEQUENCE [LARGE SCALE GENOMIC DNA]</scope>
</reference>
<evidence type="ECO:0000313" key="8">
    <source>
        <dbReference type="Proteomes" id="UP001642464"/>
    </source>
</evidence>
<dbReference type="Pfam" id="PF00550">
    <property type="entry name" value="PP-binding"/>
    <property type="match status" value="1"/>
</dbReference>
<evidence type="ECO:0000256" key="1">
    <source>
        <dbReference type="ARBA" id="ARBA00022450"/>
    </source>
</evidence>
<dbReference type="Pfam" id="PF00109">
    <property type="entry name" value="ketoacyl-synt"/>
    <property type="match status" value="1"/>
</dbReference>
<dbReference type="Pfam" id="PF02801">
    <property type="entry name" value="Ketoacyl-synt_C"/>
    <property type="match status" value="1"/>
</dbReference>
<dbReference type="PANTHER" id="PTHR43775">
    <property type="entry name" value="FATTY ACID SYNTHASE"/>
    <property type="match status" value="1"/>
</dbReference>
<gene>
    <name evidence="7" type="ORF">SCF082_LOCUS28624</name>
</gene>
<dbReference type="InterPro" id="IPR009081">
    <property type="entry name" value="PP-bd_ACP"/>
</dbReference>
<sequence>MSSASQLAPHSPRVFLFCGEGAHSAETDIACLKLSRSWPAVEDALQQLGLTNAEAFLLQNLGKHCAPTSPVVSVVLNMLNADLWQQWGEVPSVVVGHSVGEVAAAYAAGIFTAGQAISCAYHLGLAMLEMKGTMLHTEMQRKCLPTEDGFQLAAVNYVIKRGATEEEDLLSVTLCSLGSAEEYLAKDSKATLLKPEHAWHHRACKLPDSLTLPHGQRSSRIFISAVTGTQLEELSEDHWQRWCNSPVNFEKALEKAKEMLQGTSPVVLEMGPHPVLYQAAKASFEDLAWTYACSMRRGEKTGHVLRRSRAMLRSNETLRSQLQEMVSEQQLQLHTDFETISFEDQGIGSQHLVSLAQQLEKFFPMLAAYDFYRFNSLEKLIQHWDTVDTDGHIGRSHTATALDILGCGLRLPAGVASPGAFWSLLEKDDQSSAFRSKLPGITAAFLHFDQVAAAVDGVEGAEAPFPAAAMDPQHTFALQLAAEMFRDVEIGSPEGPEIVKRLKGTHRERVGVYIGAWQEITPTASTGTSAYQTIGTSLSALAARVANAYDLQGPAMTINTACSSALVAVHEALKDAKIGRIDFAIVGGVNLFGEDLQLFHQLRRAMMLSPSGRCHTFSAEADGYVRGEGGVLFLLAREDLHLPSCGRILGSAVTQNSRRRPLSSVDPFAQEHAIRLACADARLSPSELSAVELHGTGTPLGDPVEVSALARTEGRINSTCWMTAAKMHVGHLESAAGAVGLLKAMLMCQHRRVPAFKIGKLNPQVMAAMEGSCLKLGEEGVLMEDAKVGISSFGFAGSNAHVVITAPEGANRPPYEATEERQSGSGSEAVPKQDVLSQDFAPRCDVSAEDFTRSSESTKNQGDHDEHVDVAMINRLRFVSSAVLSIVGGDGSEVDVDADLHELGLDSLGLAELLGLLEDKFGPGCIGVEKIMDQPTCRAIASKLDSVQLETVHLPHLLPVPPVAVPPVVPVKIPVVPVVPKKTIEQHVMSDDDGDDGQWIRTTHVGSLPRPEKSGNPIVILQQTEIDLDVINDGEWGRENYISDVINRVSGLNGGDMGPASAASAASAACCNKHAMPLAADMLDVPLYAQRFSGGNGLITLNPKREAVSGLACVAHPKYIAPEIPNLKAFVTAVAAAGKSVLDCFYSVPSPGTMALFCRDLVFNDHKAYVMALADALAEEYQLIAQHGILLQVDCPDLAMGRHTKWSQLSHDDFMDVARCNVEALNRALRNVPIHQIRVHVCWGNYAGPHHQDMPAEHLWSLLGEVKAKYLLLEGANGRHRADVQCFESAVKKGYFKSHQVIVPGLIDTTTARVEDPRLIAEDLLRYIRAAGHPKHVMASTDCGFASTARSTAITADLASREQRETRFGAGKDSSWRNGSMDY</sequence>
<dbReference type="SUPFAM" id="SSF51726">
    <property type="entry name" value="UROD/MetE-like"/>
    <property type="match status" value="1"/>
</dbReference>
<organism evidence="7 8">
    <name type="scientific">Durusdinium trenchii</name>
    <dbReference type="NCBI Taxonomy" id="1381693"/>
    <lineage>
        <taxon>Eukaryota</taxon>
        <taxon>Sar</taxon>
        <taxon>Alveolata</taxon>
        <taxon>Dinophyceae</taxon>
        <taxon>Suessiales</taxon>
        <taxon>Symbiodiniaceae</taxon>
        <taxon>Durusdinium</taxon>
    </lineage>
</organism>
<feature type="domain" description="Ketosynthase family 3 (KS3)" evidence="6">
    <location>
        <begin position="399"/>
        <end position="806"/>
    </location>
</feature>